<evidence type="ECO:0000256" key="1">
    <source>
        <dbReference type="ARBA" id="ARBA00010884"/>
    </source>
</evidence>
<dbReference type="PANTHER" id="PTHR10794">
    <property type="entry name" value="ABHYDROLASE DOMAIN-CONTAINING PROTEIN"/>
    <property type="match status" value="1"/>
</dbReference>
<dbReference type="InterPro" id="IPR050960">
    <property type="entry name" value="AB_hydrolase_4_sf"/>
</dbReference>
<keyword evidence="6" id="KW-1185">Reference proteome</keyword>
<dbReference type="GO" id="GO:0008126">
    <property type="term" value="F:acetylesterase activity"/>
    <property type="evidence" value="ECO:0007669"/>
    <property type="project" value="TreeGrafter"/>
</dbReference>
<dbReference type="PIRSF" id="PIRSF005211">
    <property type="entry name" value="Ab_hydro_YheT"/>
    <property type="match status" value="1"/>
</dbReference>
<dbReference type="InterPro" id="IPR029058">
    <property type="entry name" value="AB_hydrolase_fold"/>
</dbReference>
<sequence length="386" mass="41955">MPQIIFPVDSVAISLKRRVEAPASQSSPESSPESRTKPLPRGILKHKECISALVEQNCPSLVEKYTAPWFLFNGHMQTLYCIVGDFTNVDPVVYRRGLDFTPPERDALPDDTPIVVVSHGLTGGSHEGYIRAILSPACTPKDKGGLGYRAVVVNFRGCAGVPITSQNLYSAGNTNDLRTALLYISKQYPRAPLLGLGFSLGANVMIRYMGEEGAQCRLLSGCALGCPWNLAHNGMAIAGSFMGKFWTRGMGNNMVGLVQRHATSLSGRVGVAEAVSEALALRFPALDKFDLTFTRVLAGYPTEVGVQEYYAAEGSHDALKEIRRPLLAINAADDPVVQSFPKTQEEIDSDWTTMVITPGGGHLGWFEPVAWDVTGTKRWTTKPVLE</sequence>
<name>A0A8H5LIJ6_9AGAR</name>
<reference evidence="5 6" key="1">
    <citation type="journal article" date="2020" name="ISME J.">
        <title>Uncovering the hidden diversity of litter-decomposition mechanisms in mushroom-forming fungi.</title>
        <authorList>
            <person name="Floudas D."/>
            <person name="Bentzer J."/>
            <person name="Ahren D."/>
            <person name="Johansson T."/>
            <person name="Persson P."/>
            <person name="Tunlid A."/>
        </authorList>
    </citation>
    <scope>NUCLEOTIDE SEQUENCE [LARGE SCALE GENOMIC DNA]</scope>
    <source>
        <strain evidence="5 6">CBS 291.85</strain>
    </source>
</reference>
<dbReference type="InterPro" id="IPR000073">
    <property type="entry name" value="AB_hydrolase_1"/>
</dbReference>
<evidence type="ECO:0000313" key="6">
    <source>
        <dbReference type="Proteomes" id="UP000559256"/>
    </source>
</evidence>
<dbReference type="EMBL" id="JAACJM010000049">
    <property type="protein sequence ID" value="KAF5358686.1"/>
    <property type="molecule type" value="Genomic_DNA"/>
</dbReference>
<dbReference type="Gene3D" id="3.40.50.1820">
    <property type="entry name" value="alpha/beta hydrolase"/>
    <property type="match status" value="1"/>
</dbReference>
<evidence type="ECO:0000313" key="5">
    <source>
        <dbReference type="EMBL" id="KAF5358686.1"/>
    </source>
</evidence>
<feature type="active site" description="Charge relay system" evidence="2">
    <location>
        <position position="199"/>
    </location>
</feature>
<dbReference type="SUPFAM" id="SSF53474">
    <property type="entry name" value="alpha/beta-Hydrolases"/>
    <property type="match status" value="1"/>
</dbReference>
<dbReference type="AlphaFoldDB" id="A0A8H5LIJ6"/>
<feature type="active site" description="Charge relay system" evidence="2">
    <location>
        <position position="362"/>
    </location>
</feature>
<proteinExistence type="inferred from homology"/>
<feature type="region of interest" description="Disordered" evidence="3">
    <location>
        <begin position="19"/>
        <end position="39"/>
    </location>
</feature>
<dbReference type="GO" id="GO:0047372">
    <property type="term" value="F:monoacylglycerol lipase activity"/>
    <property type="evidence" value="ECO:0007669"/>
    <property type="project" value="TreeGrafter"/>
</dbReference>
<feature type="active site" description="Charge relay system" evidence="2">
    <location>
        <position position="334"/>
    </location>
</feature>
<dbReference type="InterPro" id="IPR012020">
    <property type="entry name" value="ABHD4"/>
</dbReference>
<dbReference type="Pfam" id="PF12697">
    <property type="entry name" value="Abhydrolase_6"/>
    <property type="match status" value="1"/>
</dbReference>
<organism evidence="5 6">
    <name type="scientific">Tetrapyrgos nigripes</name>
    <dbReference type="NCBI Taxonomy" id="182062"/>
    <lineage>
        <taxon>Eukaryota</taxon>
        <taxon>Fungi</taxon>
        <taxon>Dikarya</taxon>
        <taxon>Basidiomycota</taxon>
        <taxon>Agaricomycotina</taxon>
        <taxon>Agaricomycetes</taxon>
        <taxon>Agaricomycetidae</taxon>
        <taxon>Agaricales</taxon>
        <taxon>Marasmiineae</taxon>
        <taxon>Marasmiaceae</taxon>
        <taxon>Tetrapyrgos</taxon>
    </lineage>
</organism>
<dbReference type="OrthoDB" id="5954035at2759"/>
<dbReference type="PANTHER" id="PTHR10794:SF63">
    <property type="entry name" value="ALPHA_BETA HYDROLASE 1, ISOFORM A"/>
    <property type="match status" value="1"/>
</dbReference>
<comment type="caution">
    <text evidence="5">The sequence shown here is derived from an EMBL/GenBank/DDBJ whole genome shotgun (WGS) entry which is preliminary data.</text>
</comment>
<feature type="domain" description="AB hydrolase-1" evidence="4">
    <location>
        <begin position="115"/>
        <end position="368"/>
    </location>
</feature>
<feature type="compositionally biased region" description="Low complexity" evidence="3">
    <location>
        <begin position="21"/>
        <end position="33"/>
    </location>
</feature>
<dbReference type="Proteomes" id="UP000559256">
    <property type="component" value="Unassembled WGS sequence"/>
</dbReference>
<evidence type="ECO:0000256" key="3">
    <source>
        <dbReference type="SAM" id="MobiDB-lite"/>
    </source>
</evidence>
<protein>
    <recommendedName>
        <fullName evidence="4">AB hydrolase-1 domain-containing protein</fullName>
    </recommendedName>
</protein>
<evidence type="ECO:0000256" key="2">
    <source>
        <dbReference type="PIRSR" id="PIRSR005211-1"/>
    </source>
</evidence>
<dbReference type="GO" id="GO:0051792">
    <property type="term" value="P:medium-chain fatty acid biosynthetic process"/>
    <property type="evidence" value="ECO:0007669"/>
    <property type="project" value="TreeGrafter"/>
</dbReference>
<gene>
    <name evidence="5" type="ORF">D9758_007658</name>
</gene>
<accession>A0A8H5LIJ6</accession>
<comment type="similarity">
    <text evidence="1">Belongs to the AB hydrolase superfamily. AB hydrolase 4 family.</text>
</comment>
<dbReference type="GO" id="GO:0051793">
    <property type="term" value="P:medium-chain fatty acid catabolic process"/>
    <property type="evidence" value="ECO:0007669"/>
    <property type="project" value="TreeGrafter"/>
</dbReference>
<evidence type="ECO:0000259" key="4">
    <source>
        <dbReference type="Pfam" id="PF12697"/>
    </source>
</evidence>